<feature type="domain" description="RecQ-mediated genome instability protein 1 C-terminal OB-fold" evidence="9">
    <location>
        <begin position="493"/>
        <end position="611"/>
    </location>
</feature>
<evidence type="ECO:0000256" key="3">
    <source>
        <dbReference type="ARBA" id="ARBA00018987"/>
    </source>
</evidence>
<dbReference type="InterPro" id="IPR049363">
    <property type="entry name" value="RMI1_N"/>
</dbReference>
<dbReference type="Gene3D" id="1.10.8.1020">
    <property type="entry name" value="RecQ-mediated genome instability protein 1, N-terminal domain"/>
    <property type="match status" value="1"/>
</dbReference>
<feature type="region of interest" description="Disordered" evidence="7">
    <location>
        <begin position="277"/>
        <end position="357"/>
    </location>
</feature>
<dbReference type="Pfam" id="PF16099">
    <property type="entry name" value="RMI1_C"/>
    <property type="match status" value="1"/>
</dbReference>
<evidence type="ECO:0000259" key="10">
    <source>
        <dbReference type="Pfam" id="PF21000"/>
    </source>
</evidence>
<keyword evidence="4" id="KW-0235">DNA replication</keyword>
<dbReference type="SMART" id="SM01161">
    <property type="entry name" value="DUF1767"/>
    <property type="match status" value="1"/>
</dbReference>
<feature type="compositionally biased region" description="Low complexity" evidence="7">
    <location>
        <begin position="386"/>
        <end position="397"/>
    </location>
</feature>
<dbReference type="GO" id="GO:0006260">
    <property type="term" value="P:DNA replication"/>
    <property type="evidence" value="ECO:0007669"/>
    <property type="project" value="UniProtKB-KW"/>
</dbReference>
<dbReference type="Pfam" id="PF08585">
    <property type="entry name" value="RMI1_N_C"/>
    <property type="match status" value="1"/>
</dbReference>
<dbReference type="GO" id="GO:0000712">
    <property type="term" value="P:resolution of meiotic recombination intermediates"/>
    <property type="evidence" value="ECO:0007669"/>
    <property type="project" value="TreeGrafter"/>
</dbReference>
<dbReference type="PANTHER" id="PTHR14790">
    <property type="entry name" value="RECQ-MEDIATED GENOME INSTABILITY PROTEIN 1 RMI1"/>
    <property type="match status" value="1"/>
</dbReference>
<dbReference type="GO" id="GO:0016604">
    <property type="term" value="C:nuclear body"/>
    <property type="evidence" value="ECO:0007669"/>
    <property type="project" value="TreeGrafter"/>
</dbReference>
<evidence type="ECO:0000256" key="2">
    <source>
        <dbReference type="ARBA" id="ARBA00006395"/>
    </source>
</evidence>
<proteinExistence type="inferred from homology"/>
<dbReference type="HOGENOM" id="CLU_425926_0_0_1"/>
<dbReference type="GO" id="GO:0000724">
    <property type="term" value="P:double-strand break repair via homologous recombination"/>
    <property type="evidence" value="ECO:0007669"/>
    <property type="project" value="TreeGrafter"/>
</dbReference>
<dbReference type="InterPro" id="IPR032199">
    <property type="entry name" value="RMI1_C"/>
</dbReference>
<sequence length="631" mass="71962">MIQSETNRAAQVKSRLLQTYSIKVVDEWLTGCVSFCLQENPKTSNEALFKFTFDQWVLADLQEIGVSTLPESVETETKCFTLKGIFPLQLNYLMDISEPCYDQLRNLYNEKLDEADDEIQMRKNQTQHVRKRRMLKLELTDGKRTVIGMEHSPIAALNTKLPPGVKVLLSGPIRCINRVMFLEPKNVKILGGEVDTLLITNAFENILLKQLGQPLKANPKTKYEEVVVTEKNPKSNYNNIPSVPMVFPSPAKPTLSRTSTNQYDDWEDDMFLGINLDGIESNSGADRSNKVKPPEQVPTVSTLMDDDDDLQIINLPEEEIMNHQVSSTKTSQPSPPSARPKRPTYRLPSFEEPDDDIDAMNSLEDEIRNEQQNQFAHYIDDDDPEISSPPAAPIQPAKRPRTELSSSKPPKPSNPADDGQRPSTSKNFDKCSVSALFEDSLDDVFDVEERAPSLSGTDNILSPRYQFQIEGYSLVTVDQISKLSDTERDERTFVVFGEVEEVFERIRISDDGWKLGVMVTDRSERVLPVRFHTTVISRMVGHEASEIQQMKRAKNPQVMKLLEEILINFKNQLQDLRTFMRVRYHQGNDFPVIMELYDCTKAHLSVLTNKINQEDLKHLLEILPQECDPKR</sequence>
<dbReference type="FunFam" id="2.40.50.770:FF:000002">
    <property type="entry name" value="recQ-mediated genome instability protein 1"/>
    <property type="match status" value="1"/>
</dbReference>
<evidence type="ECO:0000259" key="9">
    <source>
        <dbReference type="Pfam" id="PF16099"/>
    </source>
</evidence>
<dbReference type="InterPro" id="IPR044881">
    <property type="entry name" value="RMI1_N_N_sf"/>
</dbReference>
<evidence type="ECO:0000313" key="12">
    <source>
        <dbReference type="Proteomes" id="UP000682892"/>
    </source>
</evidence>
<dbReference type="OMA" id="IWEVEFF"/>
<organism evidence="11 12">
    <name type="scientific">Aedes aegypti</name>
    <name type="common">Yellowfever mosquito</name>
    <name type="synonym">Culex aegypti</name>
    <dbReference type="NCBI Taxonomy" id="7159"/>
    <lineage>
        <taxon>Eukaryota</taxon>
        <taxon>Metazoa</taxon>
        <taxon>Ecdysozoa</taxon>
        <taxon>Arthropoda</taxon>
        <taxon>Hexapoda</taxon>
        <taxon>Insecta</taxon>
        <taxon>Pterygota</taxon>
        <taxon>Neoptera</taxon>
        <taxon>Endopterygota</taxon>
        <taxon>Diptera</taxon>
        <taxon>Nematocera</taxon>
        <taxon>Culicoidea</taxon>
        <taxon>Culicidae</taxon>
        <taxon>Culicinae</taxon>
        <taxon>Aedini</taxon>
        <taxon>Aedes</taxon>
        <taxon>Stegomyia</taxon>
    </lineage>
</organism>
<comment type="similarity">
    <text evidence="2">Belongs to the RMI1 family.</text>
</comment>
<dbReference type="PANTHER" id="PTHR14790:SF15">
    <property type="entry name" value="RECQ-MEDIATED GENOME INSTABILITY PROTEIN 1"/>
    <property type="match status" value="1"/>
</dbReference>
<dbReference type="GO" id="GO:0031422">
    <property type="term" value="C:RecQ family helicase-topoisomerase III complex"/>
    <property type="evidence" value="ECO:0007669"/>
    <property type="project" value="TreeGrafter"/>
</dbReference>
<feature type="domain" description="RMI1 N-terminal" evidence="10">
    <location>
        <begin position="16"/>
        <end position="64"/>
    </location>
</feature>
<dbReference type="InterPro" id="IPR013894">
    <property type="entry name" value="RMI1_OB"/>
</dbReference>
<evidence type="ECO:0000256" key="5">
    <source>
        <dbReference type="ARBA" id="ARBA00023242"/>
    </source>
</evidence>
<dbReference type="Pfam" id="PF21000">
    <property type="entry name" value="RMI1_N_N"/>
    <property type="match status" value="1"/>
</dbReference>
<name>A0A1S4FFD2_AEDAE</name>
<evidence type="ECO:0000256" key="4">
    <source>
        <dbReference type="ARBA" id="ARBA00022705"/>
    </source>
</evidence>
<evidence type="ECO:0000256" key="6">
    <source>
        <dbReference type="ARBA" id="ARBA00024977"/>
    </source>
</evidence>
<comment type="function">
    <text evidence="6">Essential component of the RMI complex, a complex that plays an important role in the processing of homologous recombination intermediates to limit DNA crossover formation in cells. Promotes TOP3A binding to double Holliday junctions (DHJ) and hence stimulates TOP3A-mediated dissolution. Required for BLM phosphorylation during mitosis. Within the BLM complex, required for BLM and TOP3A stability.</text>
</comment>
<reference evidence="11" key="2">
    <citation type="journal article" date="2007" name="Science">
        <title>Genome sequence of Aedes aegypti, a major arbovirus vector.</title>
        <authorList>
            <person name="Nene V."/>
            <person name="Wortman J.R."/>
            <person name="Lawson D."/>
            <person name="Haas B."/>
            <person name="Kodira C."/>
            <person name="Tu Z.J."/>
            <person name="Loftus B."/>
            <person name="Xi Z."/>
            <person name="Megy K."/>
            <person name="Grabherr M."/>
            <person name="Ren Q."/>
            <person name="Zdobnov E.M."/>
            <person name="Lobo N.F."/>
            <person name="Campbell K.S."/>
            <person name="Brown S.E."/>
            <person name="Bonaldo M.F."/>
            <person name="Zhu J."/>
            <person name="Sinkins S.P."/>
            <person name="Hogenkamp D.G."/>
            <person name="Amedeo P."/>
            <person name="Arensburger P."/>
            <person name="Atkinson P.W."/>
            <person name="Bidwell S."/>
            <person name="Biedler J."/>
            <person name="Birney E."/>
            <person name="Bruggner R.V."/>
            <person name="Costas J."/>
            <person name="Coy M.R."/>
            <person name="Crabtree J."/>
            <person name="Crawford M."/>
            <person name="Debruyn B."/>
            <person name="Decaprio D."/>
            <person name="Eiglmeier K."/>
            <person name="Eisenstadt E."/>
            <person name="El-Dorry H."/>
            <person name="Gelbart W.M."/>
            <person name="Gomes S.L."/>
            <person name="Hammond M."/>
            <person name="Hannick L.I."/>
            <person name="Hogan J.R."/>
            <person name="Holmes M.H."/>
            <person name="Jaffe D."/>
            <person name="Johnston J.S."/>
            <person name="Kennedy R.C."/>
            <person name="Koo H."/>
            <person name="Kravitz S."/>
            <person name="Kriventseva E.V."/>
            <person name="Kulp D."/>
            <person name="Labutti K."/>
            <person name="Lee E."/>
            <person name="Li S."/>
            <person name="Lovin D.D."/>
            <person name="Mao C."/>
            <person name="Mauceli E."/>
            <person name="Menck C.F."/>
            <person name="Miller J.R."/>
            <person name="Montgomery P."/>
            <person name="Mori A."/>
            <person name="Nascimento A.L."/>
            <person name="Naveira H.F."/>
            <person name="Nusbaum C."/>
            <person name="O'leary S."/>
            <person name="Orvis J."/>
            <person name="Pertea M."/>
            <person name="Quesneville H."/>
            <person name="Reidenbach K.R."/>
            <person name="Rogers Y.H."/>
            <person name="Roth C.W."/>
            <person name="Schneider J.R."/>
            <person name="Schatz M."/>
            <person name="Shumway M."/>
            <person name="Stanke M."/>
            <person name="Stinson E.O."/>
            <person name="Tubio J.M."/>
            <person name="Vanzee J.P."/>
            <person name="Verjovski-Almeida S."/>
            <person name="Werner D."/>
            <person name="White O."/>
            <person name="Wyder S."/>
            <person name="Zeng Q."/>
            <person name="Zhao Q."/>
            <person name="Zhao Y."/>
            <person name="Hill C.A."/>
            <person name="Raikhel A.S."/>
            <person name="Soares M.B."/>
            <person name="Knudson D.L."/>
            <person name="Lee N.H."/>
            <person name="Galagan J."/>
            <person name="Salzberg S.L."/>
            <person name="Paulsen I.T."/>
            <person name="Dimopoulos G."/>
            <person name="Collins F.H."/>
            <person name="Birren B."/>
            <person name="Fraser-Liggett C.M."/>
            <person name="Severson D.W."/>
        </authorList>
    </citation>
    <scope>NUCLEOTIDE SEQUENCE [LARGE SCALE GENOMIC DNA]</scope>
    <source>
        <strain evidence="11">Liverpool</strain>
    </source>
</reference>
<dbReference type="EMBL" id="CH477418">
    <property type="protein sequence ID" value="EAT41276.1"/>
    <property type="molecule type" value="Genomic_DNA"/>
</dbReference>
<evidence type="ECO:0000256" key="1">
    <source>
        <dbReference type="ARBA" id="ARBA00004123"/>
    </source>
</evidence>
<accession>A0A1S4FFD2</accession>
<dbReference type="GO" id="GO:0000166">
    <property type="term" value="F:nucleotide binding"/>
    <property type="evidence" value="ECO:0007669"/>
    <property type="project" value="InterPro"/>
</dbReference>
<gene>
    <name evidence="11" type="ORF">AaeL_AAEL007058</name>
</gene>
<evidence type="ECO:0000256" key="7">
    <source>
        <dbReference type="SAM" id="MobiDB-lite"/>
    </source>
</evidence>
<keyword evidence="5" id="KW-0539">Nucleus</keyword>
<dbReference type="Gene3D" id="2.40.50.770">
    <property type="entry name" value="RecQ-mediated genome instability protein Rmi1, C-terminal domain"/>
    <property type="match status" value="1"/>
</dbReference>
<dbReference type="OrthoDB" id="341511at2759"/>
<comment type="subcellular location">
    <subcellularLocation>
        <location evidence="1">Nucleus</location>
    </subcellularLocation>
</comment>
<reference evidence="11" key="3">
    <citation type="submission" date="2012-09" db="EMBL/GenBank/DDBJ databases">
        <authorList>
            <consortium name="VectorBase"/>
        </authorList>
    </citation>
    <scope>NUCLEOTIDE SEQUENCE</scope>
    <source>
        <strain evidence="11">Liverpool</strain>
    </source>
</reference>
<dbReference type="InterPro" id="IPR042470">
    <property type="entry name" value="RMI1_N_C_sf"/>
</dbReference>
<reference evidence="11" key="1">
    <citation type="submission" date="2005-10" db="EMBL/GenBank/DDBJ databases">
        <authorList>
            <person name="Loftus B.J."/>
            <person name="Nene V.M."/>
            <person name="Hannick L.I."/>
            <person name="Bidwell S."/>
            <person name="Haas B."/>
            <person name="Amedeo P."/>
            <person name="Orvis J."/>
            <person name="Wortman J.R."/>
            <person name="White O.R."/>
            <person name="Salzberg S."/>
            <person name="Shumway M."/>
            <person name="Koo H."/>
            <person name="Zhao Y."/>
            <person name="Holmes M."/>
            <person name="Miller J."/>
            <person name="Schatz M."/>
            <person name="Pop M."/>
            <person name="Pai G."/>
            <person name="Utterback T."/>
            <person name="Rogers Y.-H."/>
            <person name="Kravitz S."/>
            <person name="Fraser C.M."/>
        </authorList>
    </citation>
    <scope>NUCLEOTIDE SEQUENCE</scope>
    <source>
        <strain evidence="11">Liverpool</strain>
    </source>
</reference>
<feature type="region of interest" description="Disordered" evidence="7">
    <location>
        <begin position="380"/>
        <end position="428"/>
    </location>
</feature>
<evidence type="ECO:0000259" key="8">
    <source>
        <dbReference type="Pfam" id="PF08585"/>
    </source>
</evidence>
<dbReference type="Proteomes" id="UP000682892">
    <property type="component" value="Chromosome 3"/>
</dbReference>
<evidence type="ECO:0000313" key="11">
    <source>
        <dbReference type="EMBL" id="EAT41276.1"/>
    </source>
</evidence>
<feature type="domain" description="RecQ mediated genome instability protein 1 OB-fold" evidence="8">
    <location>
        <begin position="69"/>
        <end position="203"/>
    </location>
</feature>
<dbReference type="KEGG" id="aag:5568693"/>
<dbReference type="AlphaFoldDB" id="A0A1S4FFD2"/>
<protein>
    <recommendedName>
        <fullName evidence="3">RecQ-mediated genome instability protein 1</fullName>
    </recommendedName>
</protein>